<evidence type="ECO:0000313" key="5">
    <source>
        <dbReference type="Proteomes" id="UP001140978"/>
    </source>
</evidence>
<gene>
    <name evidence="4" type="ORF">L9X51_16145</name>
</gene>
<dbReference type="NCBIfam" id="NF007853">
    <property type="entry name" value="PRK10562.1"/>
    <property type="match status" value="1"/>
</dbReference>
<dbReference type="PROSITE" id="PS51186">
    <property type="entry name" value="GNAT"/>
    <property type="match status" value="1"/>
</dbReference>
<evidence type="ECO:0000256" key="2">
    <source>
        <dbReference type="ARBA" id="ARBA00023315"/>
    </source>
</evidence>
<keyword evidence="2 4" id="KW-0012">Acyltransferase</keyword>
<evidence type="ECO:0000256" key="1">
    <source>
        <dbReference type="ARBA" id="ARBA00022679"/>
    </source>
</evidence>
<proteinExistence type="predicted"/>
<dbReference type="GO" id="GO:0016747">
    <property type="term" value="F:acyltransferase activity, transferring groups other than amino-acyl groups"/>
    <property type="evidence" value="ECO:0007669"/>
    <property type="project" value="InterPro"/>
</dbReference>
<comment type="caution">
    <text evidence="4">The sequence shown here is derived from an EMBL/GenBank/DDBJ whole genome shotgun (WGS) entry which is preliminary data.</text>
</comment>
<dbReference type="Pfam" id="PF13673">
    <property type="entry name" value="Acetyltransf_10"/>
    <property type="match status" value="1"/>
</dbReference>
<feature type="domain" description="N-acetyltransferase" evidence="3">
    <location>
        <begin position="1"/>
        <end position="142"/>
    </location>
</feature>
<evidence type="ECO:0000313" key="4">
    <source>
        <dbReference type="EMBL" id="MDE1347945.1"/>
    </source>
</evidence>
<dbReference type="PANTHER" id="PTHR43800">
    <property type="entry name" value="PEPTIDYL-LYSINE N-ACETYLTRANSFERASE YJAB"/>
    <property type="match status" value="1"/>
</dbReference>
<dbReference type="CDD" id="cd04301">
    <property type="entry name" value="NAT_SF"/>
    <property type="match status" value="1"/>
</dbReference>
<dbReference type="RefSeq" id="WP_017049057.1">
    <property type="nucleotide sequence ID" value="NZ_JAAKZK010000077.1"/>
</dbReference>
<accession>A0A9X4FDK8</accession>
<name>A0A9X4FDK8_9VIBR</name>
<dbReference type="AlphaFoldDB" id="A0A9X4FDK8"/>
<evidence type="ECO:0000259" key="3">
    <source>
        <dbReference type="PROSITE" id="PS51186"/>
    </source>
</evidence>
<protein>
    <submittedName>
        <fullName evidence="4">N-acetyltransferase</fullName>
        <ecNumber evidence="4">2.3.1.-</ecNumber>
    </submittedName>
</protein>
<keyword evidence="1 4" id="KW-0808">Transferase</keyword>
<sequence>MIRKLKPTDIERILTIWLNASIKAHGFVSPEFWKSQVPSMRDIYIPASETYVYEKNGEIVGFYSLYEDMLAAIFVAPEHQCKGIGKELIAHVKPQRNTLTLSVYKANHASYQFYLKQGFITISEQLDEHTGHPECMMKWDRY</sequence>
<dbReference type="SUPFAM" id="SSF55729">
    <property type="entry name" value="Acyl-CoA N-acyltransferases (Nat)"/>
    <property type="match status" value="1"/>
</dbReference>
<dbReference type="InterPro" id="IPR016181">
    <property type="entry name" value="Acyl_CoA_acyltransferase"/>
</dbReference>
<dbReference type="Proteomes" id="UP001140978">
    <property type="component" value="Unassembled WGS sequence"/>
</dbReference>
<dbReference type="InterPro" id="IPR000182">
    <property type="entry name" value="GNAT_dom"/>
</dbReference>
<dbReference type="PANTHER" id="PTHR43800:SF1">
    <property type="entry name" value="PEPTIDYL-LYSINE N-ACETYLTRANSFERASE YJAB"/>
    <property type="match status" value="1"/>
</dbReference>
<organism evidence="4 5">
    <name type="scientific">Vibrio aestuarianus</name>
    <dbReference type="NCBI Taxonomy" id="28171"/>
    <lineage>
        <taxon>Bacteria</taxon>
        <taxon>Pseudomonadati</taxon>
        <taxon>Pseudomonadota</taxon>
        <taxon>Gammaproteobacteria</taxon>
        <taxon>Vibrionales</taxon>
        <taxon>Vibrionaceae</taxon>
        <taxon>Vibrio</taxon>
    </lineage>
</organism>
<dbReference type="EC" id="2.3.1.-" evidence="4"/>
<dbReference type="Gene3D" id="3.40.630.30">
    <property type="match status" value="1"/>
</dbReference>
<dbReference type="EMBL" id="JAKNAX010000063">
    <property type="protein sequence ID" value="MDE1347945.1"/>
    <property type="molecule type" value="Genomic_DNA"/>
</dbReference>
<reference evidence="4" key="1">
    <citation type="submission" date="2022-02" db="EMBL/GenBank/DDBJ databases">
        <title>Emergence and expansion in Europe of a Vibrio aestuarianus clonal complex pathogenic for oysters.</title>
        <authorList>
            <person name="Mesnil A."/>
            <person name="Travers M.-A."/>
        </authorList>
    </citation>
    <scope>NUCLEOTIDE SEQUENCE</scope>
    <source>
        <strain evidence="4">19_064_15T1</strain>
    </source>
</reference>